<evidence type="ECO:0000313" key="3">
    <source>
        <dbReference type="WBParaSite" id="ASIM_0001971001-mRNA-1"/>
    </source>
</evidence>
<sequence length="170" mass="17846">MLLTHAGKPSQGNYPSVGCLGRSRVWCLFGVAPVLMMVLKCVSFQLCSMYVYIPPLRSSMFMIIDLSCHFYWSSGHSTQFDTNRYTLPDSSTSEESLHSVSSACCSSTVAAAGGGTGGISSRHIVVNRAEGGGYLSEGDSMLMSAGGAHNSSATSATANANDISVPGSLW</sequence>
<name>A0A0M3KFF0_ANISI</name>
<dbReference type="AlphaFoldDB" id="A0A0M3KFF0"/>
<gene>
    <name evidence="1" type="ORF">ASIM_LOCUS19098</name>
</gene>
<dbReference type="WBParaSite" id="ASIM_0001971001-mRNA-1">
    <property type="protein sequence ID" value="ASIM_0001971001-mRNA-1"/>
    <property type="gene ID" value="ASIM_0001971001"/>
</dbReference>
<organism evidence="3">
    <name type="scientific">Anisakis simplex</name>
    <name type="common">Herring worm</name>
    <dbReference type="NCBI Taxonomy" id="6269"/>
    <lineage>
        <taxon>Eukaryota</taxon>
        <taxon>Metazoa</taxon>
        <taxon>Ecdysozoa</taxon>
        <taxon>Nematoda</taxon>
        <taxon>Chromadorea</taxon>
        <taxon>Rhabditida</taxon>
        <taxon>Spirurina</taxon>
        <taxon>Ascaridomorpha</taxon>
        <taxon>Ascaridoidea</taxon>
        <taxon>Anisakidae</taxon>
        <taxon>Anisakis</taxon>
        <taxon>Anisakis simplex complex</taxon>
    </lineage>
</organism>
<keyword evidence="2" id="KW-1185">Reference proteome</keyword>
<evidence type="ECO:0000313" key="1">
    <source>
        <dbReference type="EMBL" id="VDK67536.1"/>
    </source>
</evidence>
<protein>
    <submittedName>
        <fullName evidence="3">Secreted protein</fullName>
    </submittedName>
</protein>
<proteinExistence type="predicted"/>
<accession>A0A0M3KFF0</accession>
<evidence type="ECO:0000313" key="2">
    <source>
        <dbReference type="Proteomes" id="UP000267096"/>
    </source>
</evidence>
<dbReference type="Proteomes" id="UP000267096">
    <property type="component" value="Unassembled WGS sequence"/>
</dbReference>
<reference evidence="1 2" key="2">
    <citation type="submission" date="2018-11" db="EMBL/GenBank/DDBJ databases">
        <authorList>
            <consortium name="Pathogen Informatics"/>
        </authorList>
    </citation>
    <scope>NUCLEOTIDE SEQUENCE [LARGE SCALE GENOMIC DNA]</scope>
</reference>
<dbReference type="EMBL" id="UYRR01036613">
    <property type="protein sequence ID" value="VDK67536.1"/>
    <property type="molecule type" value="Genomic_DNA"/>
</dbReference>
<reference evidence="3" key="1">
    <citation type="submission" date="2017-02" db="UniProtKB">
        <authorList>
            <consortium name="WormBaseParasite"/>
        </authorList>
    </citation>
    <scope>IDENTIFICATION</scope>
</reference>